<evidence type="ECO:0000313" key="12">
    <source>
        <dbReference type="EMBL" id="RKD33183.1"/>
    </source>
</evidence>
<keyword evidence="7 11" id="KW-1133">Transmembrane helix</keyword>
<feature type="transmembrane region" description="Helical" evidence="11">
    <location>
        <begin position="224"/>
        <end position="242"/>
    </location>
</feature>
<evidence type="ECO:0000256" key="3">
    <source>
        <dbReference type="ARBA" id="ARBA00022475"/>
    </source>
</evidence>
<dbReference type="EMBL" id="MCIB01000007">
    <property type="protein sequence ID" value="RKD33183.1"/>
    <property type="molecule type" value="Genomic_DNA"/>
</dbReference>
<dbReference type="CDD" id="cd06579">
    <property type="entry name" value="TM_PBP1_transp_AraH_like"/>
    <property type="match status" value="1"/>
</dbReference>
<feature type="transmembrane region" description="Helical" evidence="11">
    <location>
        <begin position="104"/>
        <end position="124"/>
    </location>
</feature>
<keyword evidence="4" id="KW-0997">Cell inner membrane</keyword>
<keyword evidence="2" id="KW-0813">Transport</keyword>
<comment type="function">
    <text evidence="9">Part of the binding-protein-dependent transport system for D-xylose. Probably responsible for the translocation of the substrate across the membrane.</text>
</comment>
<evidence type="ECO:0000256" key="8">
    <source>
        <dbReference type="ARBA" id="ARBA00023136"/>
    </source>
</evidence>
<evidence type="ECO:0000256" key="10">
    <source>
        <dbReference type="ARBA" id="ARBA00035686"/>
    </source>
</evidence>
<organism evidence="12 13">
    <name type="scientific">Thermohalobacter berrensis</name>
    <dbReference type="NCBI Taxonomy" id="99594"/>
    <lineage>
        <taxon>Bacteria</taxon>
        <taxon>Bacillati</taxon>
        <taxon>Bacillota</taxon>
        <taxon>Tissierellia</taxon>
        <taxon>Tissierellales</taxon>
        <taxon>Thermohalobacteraceae</taxon>
        <taxon>Thermohalobacter</taxon>
    </lineage>
</organism>
<dbReference type="GO" id="GO:0022857">
    <property type="term" value="F:transmembrane transporter activity"/>
    <property type="evidence" value="ECO:0007669"/>
    <property type="project" value="InterPro"/>
</dbReference>
<sequence>MISKAKGNNKAIDIIKFSLRNNIRQYTMFIALIGIMLIFSVLSDVFLTPRNLSILFLQTAHIAILACGVVLVIVAGHIDLSIGAVVGLTGAIVAILQAKFGLGVVPAIIITLGVGALIGIWQGYWVAYRDVPAFIVTLAGMMIFNGLLLGITNGETIPTNNTFNKIGQDYIPTLFLKNSPRDMIPHDTTVIILIIVIIGYLWMEFRKRKERIRYGFDILPKSLFIVKISLVILLITTVFLIMAFYLGIPYSILLLMLIGSLYTFLTTKTTFGRQVYAIGGNREAAKLSGINIRKRTLWIFISSGILGAIGGIIYTARVGSAAASAGQGMELDVIAAAIIGGTSTLGGEGTIVGAIIGALVMATLNNGMLLLDVGTTQRLIVRGLVLLLAVWVDISSRKNKS</sequence>
<feature type="transmembrane region" description="Helical" evidence="11">
    <location>
        <begin position="131"/>
        <end position="151"/>
    </location>
</feature>
<evidence type="ECO:0000256" key="4">
    <source>
        <dbReference type="ARBA" id="ARBA00022519"/>
    </source>
</evidence>
<comment type="subcellular location">
    <subcellularLocation>
        <location evidence="1">Cell membrane</location>
        <topology evidence="1">Multi-pass membrane protein</topology>
    </subcellularLocation>
</comment>
<feature type="transmembrane region" description="Helical" evidence="11">
    <location>
        <begin position="248"/>
        <end position="265"/>
    </location>
</feature>
<dbReference type="PANTHER" id="PTHR32196">
    <property type="entry name" value="ABC TRANSPORTER PERMEASE PROTEIN YPHD-RELATED-RELATED"/>
    <property type="match status" value="1"/>
</dbReference>
<dbReference type="InterPro" id="IPR001851">
    <property type="entry name" value="ABC_transp_permease"/>
</dbReference>
<keyword evidence="3" id="KW-1003">Cell membrane</keyword>
<gene>
    <name evidence="12" type="ORF">BET03_09720</name>
</gene>
<name>A0A419T6Z9_9FIRM</name>
<feature type="transmembrane region" description="Helical" evidence="11">
    <location>
        <begin position="53"/>
        <end position="73"/>
    </location>
</feature>
<evidence type="ECO:0000256" key="6">
    <source>
        <dbReference type="ARBA" id="ARBA00022692"/>
    </source>
</evidence>
<dbReference type="AlphaFoldDB" id="A0A419T6Z9"/>
<keyword evidence="13" id="KW-1185">Reference proteome</keyword>
<reference evidence="12 13" key="1">
    <citation type="submission" date="2016-08" db="EMBL/GenBank/DDBJ databases">
        <title>Novel Firmicutes and Novel Genomes.</title>
        <authorList>
            <person name="Poppleton D.I."/>
            <person name="Gribaldo S."/>
        </authorList>
    </citation>
    <scope>NUCLEOTIDE SEQUENCE [LARGE SCALE GENOMIC DNA]</scope>
    <source>
        <strain evidence="12 13">CTT3</strain>
    </source>
</reference>
<feature type="transmembrane region" description="Helical" evidence="11">
    <location>
        <begin position="183"/>
        <end position="203"/>
    </location>
</feature>
<accession>A0A419T6Z9</accession>
<comment type="caution">
    <text evidence="12">The sequence shown here is derived from an EMBL/GenBank/DDBJ whole genome shotgun (WGS) entry which is preliminary data.</text>
</comment>
<evidence type="ECO:0000256" key="9">
    <source>
        <dbReference type="ARBA" id="ARBA00035611"/>
    </source>
</evidence>
<evidence type="ECO:0000256" key="2">
    <source>
        <dbReference type="ARBA" id="ARBA00022448"/>
    </source>
</evidence>
<protein>
    <recommendedName>
        <fullName evidence="10">Xylose transport system permease protein XylH</fullName>
    </recommendedName>
</protein>
<evidence type="ECO:0000256" key="1">
    <source>
        <dbReference type="ARBA" id="ARBA00004651"/>
    </source>
</evidence>
<evidence type="ECO:0000256" key="5">
    <source>
        <dbReference type="ARBA" id="ARBA00022597"/>
    </source>
</evidence>
<keyword evidence="8 11" id="KW-0472">Membrane</keyword>
<dbReference type="PANTHER" id="PTHR32196:SF32">
    <property type="entry name" value="XYLOSE TRANSPORT SYSTEM PERMEASE PROTEIN XYLH"/>
    <property type="match status" value="1"/>
</dbReference>
<feature type="transmembrane region" description="Helical" evidence="11">
    <location>
        <begin position="26"/>
        <end position="47"/>
    </location>
</feature>
<evidence type="ECO:0000256" key="7">
    <source>
        <dbReference type="ARBA" id="ARBA00022989"/>
    </source>
</evidence>
<dbReference type="RefSeq" id="WP_120167967.1">
    <property type="nucleotide sequence ID" value="NZ_MCIB01000007.1"/>
</dbReference>
<dbReference type="Pfam" id="PF02653">
    <property type="entry name" value="BPD_transp_2"/>
    <property type="match status" value="1"/>
</dbReference>
<proteinExistence type="predicted"/>
<evidence type="ECO:0000313" key="13">
    <source>
        <dbReference type="Proteomes" id="UP000284177"/>
    </source>
</evidence>
<feature type="transmembrane region" description="Helical" evidence="11">
    <location>
        <begin position="80"/>
        <end position="98"/>
    </location>
</feature>
<feature type="transmembrane region" description="Helical" evidence="11">
    <location>
        <begin position="379"/>
        <end position="396"/>
    </location>
</feature>
<dbReference type="Proteomes" id="UP000284177">
    <property type="component" value="Unassembled WGS sequence"/>
</dbReference>
<evidence type="ECO:0000256" key="11">
    <source>
        <dbReference type="SAM" id="Phobius"/>
    </source>
</evidence>
<keyword evidence="6 11" id="KW-0812">Transmembrane</keyword>
<dbReference type="GO" id="GO:0005886">
    <property type="term" value="C:plasma membrane"/>
    <property type="evidence" value="ECO:0007669"/>
    <property type="project" value="UniProtKB-SubCell"/>
</dbReference>
<keyword evidence="5" id="KW-0762">Sugar transport</keyword>
<dbReference type="OrthoDB" id="9813906at2"/>
<feature type="transmembrane region" description="Helical" evidence="11">
    <location>
        <begin position="296"/>
        <end position="314"/>
    </location>
</feature>